<reference evidence="1 2" key="1">
    <citation type="journal article" date="2018" name="Front. Microbiol.">
        <title>Genome-Wide Analysis of Corynespora cassiicola Leaf Fall Disease Putative Effectors.</title>
        <authorList>
            <person name="Lopez D."/>
            <person name="Ribeiro S."/>
            <person name="Label P."/>
            <person name="Fumanal B."/>
            <person name="Venisse J.S."/>
            <person name="Kohler A."/>
            <person name="de Oliveira R.R."/>
            <person name="Labutti K."/>
            <person name="Lipzen A."/>
            <person name="Lail K."/>
            <person name="Bauer D."/>
            <person name="Ohm R.A."/>
            <person name="Barry K.W."/>
            <person name="Spatafora J."/>
            <person name="Grigoriev I.V."/>
            <person name="Martin F.M."/>
            <person name="Pujade-Renaud V."/>
        </authorList>
    </citation>
    <scope>NUCLEOTIDE SEQUENCE [LARGE SCALE GENOMIC DNA]</scope>
    <source>
        <strain evidence="1 2">Philippines</strain>
    </source>
</reference>
<dbReference type="EMBL" id="KZ678128">
    <property type="protein sequence ID" value="PSN75459.1"/>
    <property type="molecule type" value="Genomic_DNA"/>
</dbReference>
<evidence type="ECO:0000313" key="2">
    <source>
        <dbReference type="Proteomes" id="UP000240883"/>
    </source>
</evidence>
<name>A0A2T2PCQ6_CORCC</name>
<protein>
    <submittedName>
        <fullName evidence="1">Uncharacterized protein</fullName>
    </submittedName>
</protein>
<dbReference type="Proteomes" id="UP000240883">
    <property type="component" value="Unassembled WGS sequence"/>
</dbReference>
<accession>A0A2T2PCQ6</accession>
<gene>
    <name evidence="1" type="ORF">BS50DRAFT_644342</name>
</gene>
<sequence>MNIKWTPQPQLRSSYQHPKQIITFQHPNFLFPTQQSGSHRPFQEPKKYTDMEQERKELQEYQRKTGITSDNFKKSASQYYAEAPAPELLYFEASLAIATGPLDDFLEDIKNHSEWKNPDYTAAREACETQTICSALEDLKIAGVEKMDDMMKGVESRAKNEAIRSAKHMEDNKKRDILRPVCSPLALFALSLIETLNRDRDEYRFPEFWVRCKMLPNLLTLYFGRKEPNPYENTSHNFFDVLPCSQMGITDFKEDFAKSFRVALGVMKEEINFHPEKLEESLQADFFKKIKDGLH</sequence>
<evidence type="ECO:0000313" key="1">
    <source>
        <dbReference type="EMBL" id="PSN75459.1"/>
    </source>
</evidence>
<keyword evidence="2" id="KW-1185">Reference proteome</keyword>
<organism evidence="1 2">
    <name type="scientific">Corynespora cassiicola Philippines</name>
    <dbReference type="NCBI Taxonomy" id="1448308"/>
    <lineage>
        <taxon>Eukaryota</taxon>
        <taxon>Fungi</taxon>
        <taxon>Dikarya</taxon>
        <taxon>Ascomycota</taxon>
        <taxon>Pezizomycotina</taxon>
        <taxon>Dothideomycetes</taxon>
        <taxon>Pleosporomycetidae</taxon>
        <taxon>Pleosporales</taxon>
        <taxon>Corynesporascaceae</taxon>
        <taxon>Corynespora</taxon>
    </lineage>
</organism>
<proteinExistence type="predicted"/>
<dbReference type="AlphaFoldDB" id="A0A2T2PCQ6"/>